<protein>
    <submittedName>
        <fullName evidence="2">Uncharacterized protein</fullName>
    </submittedName>
</protein>
<feature type="transmembrane region" description="Helical" evidence="1">
    <location>
        <begin position="29"/>
        <end position="47"/>
    </location>
</feature>
<accession>A0ABN7KCQ1</accession>
<keyword evidence="1" id="KW-1133">Transmembrane helix</keyword>
<name>A0ABN7KCQ1_9BACT</name>
<feature type="transmembrane region" description="Helical" evidence="1">
    <location>
        <begin position="94"/>
        <end position="114"/>
    </location>
</feature>
<keyword evidence="1" id="KW-0812">Transmembrane</keyword>
<dbReference type="Proteomes" id="UP000789803">
    <property type="component" value="Unassembled WGS sequence"/>
</dbReference>
<keyword evidence="3" id="KW-1185">Reference proteome</keyword>
<organism evidence="2 3">
    <name type="scientific">Campylobacter majalis</name>
    <dbReference type="NCBI Taxonomy" id="2790656"/>
    <lineage>
        <taxon>Bacteria</taxon>
        <taxon>Pseudomonadati</taxon>
        <taxon>Campylobacterota</taxon>
        <taxon>Epsilonproteobacteria</taxon>
        <taxon>Campylobacterales</taxon>
        <taxon>Campylobacteraceae</taxon>
        <taxon>Campylobacter</taxon>
    </lineage>
</organism>
<keyword evidence="1" id="KW-0472">Membrane</keyword>
<dbReference type="EMBL" id="CAJHOF010000044">
    <property type="protein sequence ID" value="CAD7289855.1"/>
    <property type="molecule type" value="Genomic_DNA"/>
</dbReference>
<evidence type="ECO:0000313" key="2">
    <source>
        <dbReference type="EMBL" id="CAD7289855.1"/>
    </source>
</evidence>
<evidence type="ECO:0000313" key="3">
    <source>
        <dbReference type="Proteomes" id="UP000789803"/>
    </source>
</evidence>
<proteinExistence type="predicted"/>
<feature type="transmembrane region" description="Helical" evidence="1">
    <location>
        <begin position="68"/>
        <end position="88"/>
    </location>
</feature>
<comment type="caution">
    <text evidence="2">The sequence shown here is derived from an EMBL/GenBank/DDBJ whole genome shotgun (WGS) entry which is preliminary data.</text>
</comment>
<reference evidence="2 3" key="1">
    <citation type="submission" date="2020-11" db="EMBL/GenBank/DDBJ databases">
        <authorList>
            <person name="Peeters C."/>
        </authorList>
    </citation>
    <scope>NUCLEOTIDE SEQUENCE [LARGE SCALE GENOMIC DNA]</scope>
    <source>
        <strain evidence="2 3">LMG 7974</strain>
    </source>
</reference>
<evidence type="ECO:0000256" key="1">
    <source>
        <dbReference type="SAM" id="Phobius"/>
    </source>
</evidence>
<gene>
    <name evidence="2" type="ORF">LMG7974_01941</name>
</gene>
<sequence>MNDISNAFWRELGNRAIIAIVQYANQYPIVAWLILYVLGLFVLYFCLKIIYCSFDMYKMSKNIRNIKIIFISSLPIMIYFFFIIKFTIYRSYGYLLYFCIFTWISTFVIMFFSFKYKTKSISSNITINKRKSNKRSKAK</sequence>